<evidence type="ECO:0000313" key="2">
    <source>
        <dbReference type="Proteomes" id="UP000001064"/>
    </source>
</evidence>
<protein>
    <submittedName>
        <fullName evidence="1">Uncharacterized protein</fullName>
    </submittedName>
</protein>
<dbReference type="AlphaFoldDB" id="F1A1B5"/>
<accession>F1A1B5</accession>
<reference evidence="2" key="1">
    <citation type="journal article" date="2011" name="Genome Biol.">
        <title>Comparative genomics of the social amoebae Dictyostelium discoideum and Dictyostelium purpureum.</title>
        <authorList>
            <consortium name="US DOE Joint Genome Institute (JGI-PGF)"/>
            <person name="Sucgang R."/>
            <person name="Kuo A."/>
            <person name="Tian X."/>
            <person name="Salerno W."/>
            <person name="Parikh A."/>
            <person name="Feasley C.L."/>
            <person name="Dalin E."/>
            <person name="Tu H."/>
            <person name="Huang E."/>
            <person name="Barry K."/>
            <person name="Lindquist E."/>
            <person name="Shapiro H."/>
            <person name="Bruce D."/>
            <person name="Schmutz J."/>
            <person name="Salamov A."/>
            <person name="Fey P."/>
            <person name="Gaudet P."/>
            <person name="Anjard C."/>
            <person name="Babu M.M."/>
            <person name="Basu S."/>
            <person name="Bushmanova Y."/>
            <person name="van der Wel H."/>
            <person name="Katoh-Kurasawa M."/>
            <person name="Dinh C."/>
            <person name="Coutinho P.M."/>
            <person name="Saito T."/>
            <person name="Elias M."/>
            <person name="Schaap P."/>
            <person name="Kay R.R."/>
            <person name="Henrissat B."/>
            <person name="Eichinger L."/>
            <person name="Rivero F."/>
            <person name="Putnam N.H."/>
            <person name="West C.M."/>
            <person name="Loomis W.F."/>
            <person name="Chisholm R.L."/>
            <person name="Shaulsky G."/>
            <person name="Strassmann J.E."/>
            <person name="Queller D.C."/>
            <person name="Kuspa A."/>
            <person name="Grigoriev I.V."/>
        </authorList>
    </citation>
    <scope>NUCLEOTIDE SEQUENCE [LARGE SCALE GENOMIC DNA]</scope>
    <source>
        <strain evidence="2">QSDP1</strain>
    </source>
</reference>
<dbReference type="RefSeq" id="XP_003293457.1">
    <property type="nucleotide sequence ID" value="XM_003293409.1"/>
</dbReference>
<gene>
    <name evidence="1" type="ORF">DICPUDRAFT_158321</name>
</gene>
<dbReference type="Proteomes" id="UP000001064">
    <property type="component" value="Unassembled WGS sequence"/>
</dbReference>
<keyword evidence="2" id="KW-1185">Reference proteome</keyword>
<name>F1A1B5_DICPU</name>
<evidence type="ECO:0000313" key="1">
    <source>
        <dbReference type="EMBL" id="EGC30011.1"/>
    </source>
</evidence>
<dbReference type="GeneID" id="10511373"/>
<sequence>MTIIASITSIFKSNPFNGNKSKLNSFEVSILSENNNFNKIIVSNTNNLNNSVNYKINK</sequence>
<dbReference type="EMBL" id="GL871367">
    <property type="protein sequence ID" value="EGC30011.1"/>
    <property type="molecule type" value="Genomic_DNA"/>
</dbReference>
<proteinExistence type="predicted"/>
<dbReference type="InParanoid" id="F1A1B5"/>
<dbReference type="VEuPathDB" id="AmoebaDB:DICPUDRAFT_158321"/>
<dbReference type="KEGG" id="dpp:DICPUDRAFT_158321"/>
<organism evidence="1 2">
    <name type="scientific">Dictyostelium purpureum</name>
    <name type="common">Slime mold</name>
    <dbReference type="NCBI Taxonomy" id="5786"/>
    <lineage>
        <taxon>Eukaryota</taxon>
        <taxon>Amoebozoa</taxon>
        <taxon>Evosea</taxon>
        <taxon>Eumycetozoa</taxon>
        <taxon>Dictyostelia</taxon>
        <taxon>Dictyosteliales</taxon>
        <taxon>Dictyosteliaceae</taxon>
        <taxon>Dictyostelium</taxon>
    </lineage>
</organism>